<keyword evidence="1" id="KW-0808">Transferase</keyword>
<dbReference type="Proteomes" id="UP000032142">
    <property type="component" value="Unassembled WGS sequence"/>
</dbReference>
<keyword evidence="2" id="KW-1185">Reference proteome</keyword>
<accession>A0A0B0M8T0</accession>
<organism evidence="1 2">
    <name type="scientific">Gossypium arboreum</name>
    <name type="common">Tree cotton</name>
    <name type="synonym">Gossypium nanking</name>
    <dbReference type="NCBI Taxonomy" id="29729"/>
    <lineage>
        <taxon>Eukaryota</taxon>
        <taxon>Viridiplantae</taxon>
        <taxon>Streptophyta</taxon>
        <taxon>Embryophyta</taxon>
        <taxon>Tracheophyta</taxon>
        <taxon>Spermatophyta</taxon>
        <taxon>Magnoliopsida</taxon>
        <taxon>eudicotyledons</taxon>
        <taxon>Gunneridae</taxon>
        <taxon>Pentapetalae</taxon>
        <taxon>rosids</taxon>
        <taxon>malvids</taxon>
        <taxon>Malvales</taxon>
        <taxon>Malvaceae</taxon>
        <taxon>Malvoideae</taxon>
        <taxon>Gossypium</taxon>
    </lineage>
</organism>
<reference evidence="2" key="1">
    <citation type="submission" date="2014-09" db="EMBL/GenBank/DDBJ databases">
        <authorList>
            <person name="Mudge J."/>
            <person name="Ramaraj T."/>
            <person name="Lindquist I.E."/>
            <person name="Bharti A.K."/>
            <person name="Sundararajan A."/>
            <person name="Cameron C.T."/>
            <person name="Woodward J.E."/>
            <person name="May G.D."/>
            <person name="Brubaker C."/>
            <person name="Broadhvest J."/>
            <person name="Wilkins T.A."/>
        </authorList>
    </citation>
    <scope>NUCLEOTIDE SEQUENCE</scope>
    <source>
        <strain evidence="2">cv. AKA8401</strain>
    </source>
</reference>
<gene>
    <name evidence="1" type="ORF">F383_37872</name>
</gene>
<evidence type="ECO:0000313" key="2">
    <source>
        <dbReference type="Proteomes" id="UP000032142"/>
    </source>
</evidence>
<protein>
    <submittedName>
        <fullName evidence="1">GPI mannosyltransferase 2</fullName>
    </submittedName>
</protein>
<evidence type="ECO:0000313" key="1">
    <source>
        <dbReference type="EMBL" id="KHF98507.1"/>
    </source>
</evidence>
<dbReference type="AlphaFoldDB" id="A0A0B0M8T0"/>
<sequence>MCASKTLSGTVTSICDYIEDHVWDVGIVRYMCDYPSVLPNFEWFIGQRKIVNKCEI</sequence>
<name>A0A0B0M8T0_GOSAR</name>
<keyword evidence="1" id="KW-0328">Glycosyltransferase</keyword>
<dbReference type="GO" id="GO:0016757">
    <property type="term" value="F:glycosyltransferase activity"/>
    <property type="evidence" value="ECO:0007669"/>
    <property type="project" value="UniProtKB-KW"/>
</dbReference>
<dbReference type="EMBL" id="JRRC01041703">
    <property type="protein sequence ID" value="KHF98507.1"/>
    <property type="molecule type" value="Genomic_DNA"/>
</dbReference>
<proteinExistence type="predicted"/>
<comment type="caution">
    <text evidence="1">The sequence shown here is derived from an EMBL/GenBank/DDBJ whole genome shotgun (WGS) entry which is preliminary data.</text>
</comment>